<protein>
    <submittedName>
        <fullName evidence="1">Uncharacterized protein</fullName>
    </submittedName>
</protein>
<proteinExistence type="predicted"/>
<reference evidence="1" key="1">
    <citation type="journal article" date="2015" name="Nature">
        <title>Complex archaea that bridge the gap between prokaryotes and eukaryotes.</title>
        <authorList>
            <person name="Spang A."/>
            <person name="Saw J.H."/>
            <person name="Jorgensen S.L."/>
            <person name="Zaremba-Niedzwiedzka K."/>
            <person name="Martijn J."/>
            <person name="Lind A.E."/>
            <person name="van Eijk R."/>
            <person name="Schleper C."/>
            <person name="Guy L."/>
            <person name="Ettema T.J."/>
        </authorList>
    </citation>
    <scope>NUCLEOTIDE SEQUENCE</scope>
</reference>
<organism evidence="1">
    <name type="scientific">marine sediment metagenome</name>
    <dbReference type="NCBI Taxonomy" id="412755"/>
    <lineage>
        <taxon>unclassified sequences</taxon>
        <taxon>metagenomes</taxon>
        <taxon>ecological metagenomes</taxon>
    </lineage>
</organism>
<accession>A0A0F9A804</accession>
<sequence length="103" mass="12225">MHTSNLEIVLHWLSSLTLKDNQVDLTDPLTFKFLNEITSFFSNVIFPEIKERTMSKWENHSDPQLFFGDLRAKILNLIELRLENLKEKVIRIHTTKRQLNPAY</sequence>
<dbReference type="AlphaFoldDB" id="A0A0F9A804"/>
<name>A0A0F9A804_9ZZZZ</name>
<dbReference type="EMBL" id="LAZR01044012">
    <property type="protein sequence ID" value="KKL05684.1"/>
    <property type="molecule type" value="Genomic_DNA"/>
</dbReference>
<gene>
    <name evidence="1" type="ORF">LCGC14_2603570</name>
</gene>
<evidence type="ECO:0000313" key="1">
    <source>
        <dbReference type="EMBL" id="KKL05684.1"/>
    </source>
</evidence>
<comment type="caution">
    <text evidence="1">The sequence shown here is derived from an EMBL/GenBank/DDBJ whole genome shotgun (WGS) entry which is preliminary data.</text>
</comment>